<evidence type="ECO:0000256" key="1">
    <source>
        <dbReference type="SAM" id="Coils"/>
    </source>
</evidence>
<proteinExistence type="predicted"/>
<comment type="caution">
    <text evidence="3">The sequence shown here is derived from an EMBL/GenBank/DDBJ whole genome shotgun (WGS) entry which is preliminary data.</text>
</comment>
<feature type="domain" description="NET2A-D/KIP1-like alpha-helical" evidence="2">
    <location>
        <begin position="91"/>
        <end position="144"/>
    </location>
</feature>
<evidence type="ECO:0000313" key="4">
    <source>
        <dbReference type="Proteomes" id="UP001603857"/>
    </source>
</evidence>
<evidence type="ECO:0000313" key="3">
    <source>
        <dbReference type="EMBL" id="KAL2326042.1"/>
    </source>
</evidence>
<dbReference type="EMBL" id="JBGMDY010000008">
    <property type="protein sequence ID" value="KAL2326042.1"/>
    <property type="molecule type" value="Genomic_DNA"/>
</dbReference>
<sequence>MKSAAAAVAKVPKSGLRKKEAREEVQKLQKNIMALQTVKKFVKSYYDNSFLVFKDDDARHLMAETALKSCQEALIELQEKHKRSLDETIIEAKRELQLLKKNKEKHFETSSNPSLGVAEMANKIDGLVNKVISLKNAVSSQIAMLPGV</sequence>
<dbReference type="AlphaFoldDB" id="A0ABD1LR88"/>
<keyword evidence="4" id="KW-1185">Reference proteome</keyword>
<dbReference type="InterPro" id="IPR056888">
    <property type="entry name" value="NET2A-D/KIP1-like_dom"/>
</dbReference>
<dbReference type="Pfam" id="PF25014">
    <property type="entry name" value="NET2A"/>
    <property type="match status" value="1"/>
</dbReference>
<organism evidence="3 4">
    <name type="scientific">Flemingia macrophylla</name>
    <dbReference type="NCBI Taxonomy" id="520843"/>
    <lineage>
        <taxon>Eukaryota</taxon>
        <taxon>Viridiplantae</taxon>
        <taxon>Streptophyta</taxon>
        <taxon>Embryophyta</taxon>
        <taxon>Tracheophyta</taxon>
        <taxon>Spermatophyta</taxon>
        <taxon>Magnoliopsida</taxon>
        <taxon>eudicotyledons</taxon>
        <taxon>Gunneridae</taxon>
        <taxon>Pentapetalae</taxon>
        <taxon>rosids</taxon>
        <taxon>fabids</taxon>
        <taxon>Fabales</taxon>
        <taxon>Fabaceae</taxon>
        <taxon>Papilionoideae</taxon>
        <taxon>50 kb inversion clade</taxon>
        <taxon>NPAAA clade</taxon>
        <taxon>indigoferoid/millettioid clade</taxon>
        <taxon>Phaseoleae</taxon>
        <taxon>Flemingia</taxon>
    </lineage>
</organism>
<dbReference type="Proteomes" id="UP001603857">
    <property type="component" value="Unassembled WGS sequence"/>
</dbReference>
<gene>
    <name evidence="3" type="ORF">Fmac_025100</name>
</gene>
<evidence type="ECO:0000259" key="2">
    <source>
        <dbReference type="Pfam" id="PF25014"/>
    </source>
</evidence>
<dbReference type="PANTHER" id="PTHR31631:SF0">
    <property type="entry name" value="PROTEIN NETWORKED 2D"/>
    <property type="match status" value="1"/>
</dbReference>
<accession>A0ABD1LR88</accession>
<protein>
    <recommendedName>
        <fullName evidence="2">NET2A-D/KIP1-like alpha-helical domain-containing protein</fullName>
    </recommendedName>
</protein>
<reference evidence="3 4" key="1">
    <citation type="submission" date="2024-08" db="EMBL/GenBank/DDBJ databases">
        <title>Insights into the chromosomal genome structure of Flemingia macrophylla.</title>
        <authorList>
            <person name="Ding Y."/>
            <person name="Zhao Y."/>
            <person name="Bi W."/>
            <person name="Wu M."/>
            <person name="Zhao G."/>
            <person name="Gong Y."/>
            <person name="Li W."/>
            <person name="Zhang P."/>
        </authorList>
    </citation>
    <scope>NUCLEOTIDE SEQUENCE [LARGE SCALE GENOMIC DNA]</scope>
    <source>
        <strain evidence="3">DYQJB</strain>
        <tissue evidence="3">Leaf</tissue>
    </source>
</reference>
<keyword evidence="1" id="KW-0175">Coiled coil</keyword>
<name>A0ABD1LR88_9FABA</name>
<feature type="coiled-coil region" evidence="1">
    <location>
        <begin position="67"/>
        <end position="109"/>
    </location>
</feature>
<dbReference type="PANTHER" id="PTHR31631">
    <property type="entry name" value="PROTEIN NETWORKED 2D"/>
    <property type="match status" value="1"/>
</dbReference>